<reference evidence="2" key="1">
    <citation type="submission" date="2022-12" db="EMBL/GenBank/DDBJ databases">
        <title>Draft genome assemblies for two species of Escallonia (Escalloniales).</title>
        <authorList>
            <person name="Chanderbali A."/>
            <person name="Dervinis C."/>
            <person name="Anghel I."/>
            <person name="Soltis D."/>
            <person name="Soltis P."/>
            <person name="Zapata F."/>
        </authorList>
    </citation>
    <scope>NUCLEOTIDE SEQUENCE</scope>
    <source>
        <strain evidence="2">UCBG92.1500</strain>
        <tissue evidence="2">Leaf</tissue>
    </source>
</reference>
<dbReference type="EMBL" id="JAVXUO010002935">
    <property type="protein sequence ID" value="KAK2968191.1"/>
    <property type="molecule type" value="Genomic_DNA"/>
</dbReference>
<dbReference type="GO" id="GO:0007165">
    <property type="term" value="P:signal transduction"/>
    <property type="evidence" value="ECO:0007669"/>
    <property type="project" value="InterPro"/>
</dbReference>
<name>A0AA88U4D1_9ASTE</name>
<organism evidence="2 3">
    <name type="scientific">Escallonia rubra</name>
    <dbReference type="NCBI Taxonomy" id="112253"/>
    <lineage>
        <taxon>Eukaryota</taxon>
        <taxon>Viridiplantae</taxon>
        <taxon>Streptophyta</taxon>
        <taxon>Embryophyta</taxon>
        <taxon>Tracheophyta</taxon>
        <taxon>Spermatophyta</taxon>
        <taxon>Magnoliopsida</taxon>
        <taxon>eudicotyledons</taxon>
        <taxon>Gunneridae</taxon>
        <taxon>Pentapetalae</taxon>
        <taxon>asterids</taxon>
        <taxon>campanulids</taxon>
        <taxon>Escalloniales</taxon>
        <taxon>Escalloniaceae</taxon>
        <taxon>Escallonia</taxon>
    </lineage>
</organism>
<dbReference type="AlphaFoldDB" id="A0AA88U4D1"/>
<dbReference type="InterPro" id="IPR004041">
    <property type="entry name" value="NAF_dom"/>
</dbReference>
<sequence>MGLYDILKKICTNPGTGNMPLTRPVQVDLLPLFEENKREEKEEMRFETARPTSCVILKLEEVAKAVKFGVRLQGLENGGRGNWAD</sequence>
<keyword evidence="3" id="KW-1185">Reference proteome</keyword>
<accession>A0AA88U4D1</accession>
<proteinExistence type="predicted"/>
<evidence type="ECO:0000259" key="1">
    <source>
        <dbReference type="Pfam" id="PF03822"/>
    </source>
</evidence>
<comment type="caution">
    <text evidence="2">The sequence shown here is derived from an EMBL/GenBank/DDBJ whole genome shotgun (WGS) entry which is preliminary data.</text>
</comment>
<feature type="domain" description="NAF" evidence="1">
    <location>
        <begin position="27"/>
        <end position="71"/>
    </location>
</feature>
<protein>
    <recommendedName>
        <fullName evidence="1">NAF domain-containing protein</fullName>
    </recommendedName>
</protein>
<dbReference type="Proteomes" id="UP001187471">
    <property type="component" value="Unassembled WGS sequence"/>
</dbReference>
<gene>
    <name evidence="2" type="ORF">RJ640_018284</name>
</gene>
<dbReference type="Pfam" id="PF03822">
    <property type="entry name" value="NAF"/>
    <property type="match status" value="1"/>
</dbReference>
<evidence type="ECO:0000313" key="2">
    <source>
        <dbReference type="EMBL" id="KAK2968191.1"/>
    </source>
</evidence>
<evidence type="ECO:0000313" key="3">
    <source>
        <dbReference type="Proteomes" id="UP001187471"/>
    </source>
</evidence>
<dbReference type="Gene3D" id="3.30.310.80">
    <property type="entry name" value="Kinase associated domain 1, KA1"/>
    <property type="match status" value="1"/>
</dbReference>